<dbReference type="CDD" id="cd08829">
    <property type="entry name" value="SPFH_paraslipin"/>
    <property type="match status" value="1"/>
</dbReference>
<proteinExistence type="inferred from homology"/>
<feature type="domain" description="Band 7" evidence="7">
    <location>
        <begin position="20"/>
        <end position="178"/>
    </location>
</feature>
<dbReference type="PANTHER" id="PTHR43327:SF10">
    <property type="entry name" value="STOMATIN-LIKE PROTEIN 2, MITOCHONDRIAL"/>
    <property type="match status" value="1"/>
</dbReference>
<comment type="similarity">
    <text evidence="2">Belongs to the band 7/mec-2 family.</text>
</comment>
<keyword evidence="3" id="KW-0812">Transmembrane</keyword>
<dbReference type="GO" id="GO:0006508">
    <property type="term" value="P:proteolysis"/>
    <property type="evidence" value="ECO:0007669"/>
    <property type="project" value="UniProtKB-KW"/>
</dbReference>
<dbReference type="SMART" id="SM00244">
    <property type="entry name" value="PHB"/>
    <property type="match status" value="1"/>
</dbReference>
<name>A0A7X0M4M4_9ACTN</name>
<comment type="caution">
    <text evidence="8">The sequence shown here is derived from an EMBL/GenBank/DDBJ whole genome shotgun (WGS) entry which is preliminary data.</text>
</comment>
<keyword evidence="9" id="KW-1185">Reference proteome</keyword>
<organism evidence="8 9">
    <name type="scientific">Sphaerisporangium rubeum</name>
    <dbReference type="NCBI Taxonomy" id="321317"/>
    <lineage>
        <taxon>Bacteria</taxon>
        <taxon>Bacillati</taxon>
        <taxon>Actinomycetota</taxon>
        <taxon>Actinomycetes</taxon>
        <taxon>Streptosporangiales</taxon>
        <taxon>Streptosporangiaceae</taxon>
        <taxon>Sphaerisporangium</taxon>
    </lineage>
</organism>
<gene>
    <name evidence="8" type="ORF">BJ992_000748</name>
</gene>
<dbReference type="AlphaFoldDB" id="A0A7X0M4M4"/>
<reference evidence="8 9" key="1">
    <citation type="submission" date="2020-08" db="EMBL/GenBank/DDBJ databases">
        <title>Sequencing the genomes of 1000 actinobacteria strains.</title>
        <authorList>
            <person name="Klenk H.-P."/>
        </authorList>
    </citation>
    <scope>NUCLEOTIDE SEQUENCE [LARGE SCALE GENOMIC DNA]</scope>
    <source>
        <strain evidence="8 9">DSM 44936</strain>
    </source>
</reference>
<dbReference type="EMBL" id="JACHIU010000001">
    <property type="protein sequence ID" value="MBB6471317.1"/>
    <property type="molecule type" value="Genomic_DNA"/>
</dbReference>
<protein>
    <submittedName>
        <fullName evidence="8">Regulator of protease activity HflC (Stomatin/prohibitin superfamily)</fullName>
    </submittedName>
</protein>
<evidence type="ECO:0000259" key="7">
    <source>
        <dbReference type="SMART" id="SM00244"/>
    </source>
</evidence>
<evidence type="ECO:0000256" key="1">
    <source>
        <dbReference type="ARBA" id="ARBA00004167"/>
    </source>
</evidence>
<dbReference type="RefSeq" id="WP_184978547.1">
    <property type="nucleotide sequence ID" value="NZ_BAAALO010000028.1"/>
</dbReference>
<keyword evidence="8" id="KW-0645">Protease</keyword>
<evidence type="ECO:0000256" key="6">
    <source>
        <dbReference type="SAM" id="MobiDB-lite"/>
    </source>
</evidence>
<keyword evidence="8" id="KW-0378">Hydrolase</keyword>
<dbReference type="InterPro" id="IPR036013">
    <property type="entry name" value="Band_7/SPFH_dom_sf"/>
</dbReference>
<feature type="compositionally biased region" description="Low complexity" evidence="6">
    <location>
        <begin position="272"/>
        <end position="288"/>
    </location>
</feature>
<dbReference type="PANTHER" id="PTHR43327">
    <property type="entry name" value="STOMATIN-LIKE PROTEIN 2, MITOCHONDRIAL"/>
    <property type="match status" value="1"/>
</dbReference>
<dbReference type="PROSITE" id="PS01270">
    <property type="entry name" value="BAND_7"/>
    <property type="match status" value="1"/>
</dbReference>
<dbReference type="FunFam" id="3.30.479.30:FF:000004">
    <property type="entry name" value="Putative membrane protease family, stomatin"/>
    <property type="match status" value="1"/>
</dbReference>
<keyword evidence="5" id="KW-0472">Membrane</keyword>
<dbReference type="Gene3D" id="3.30.479.30">
    <property type="entry name" value="Band 7 domain"/>
    <property type="match status" value="1"/>
</dbReference>
<evidence type="ECO:0000256" key="5">
    <source>
        <dbReference type="ARBA" id="ARBA00023136"/>
    </source>
</evidence>
<dbReference type="SUPFAM" id="SSF117892">
    <property type="entry name" value="Band 7/SPFH domain"/>
    <property type="match status" value="1"/>
</dbReference>
<evidence type="ECO:0000313" key="8">
    <source>
        <dbReference type="EMBL" id="MBB6471317.1"/>
    </source>
</evidence>
<dbReference type="InterPro" id="IPR001972">
    <property type="entry name" value="Stomatin_HflK_fam"/>
</dbReference>
<evidence type="ECO:0000256" key="3">
    <source>
        <dbReference type="ARBA" id="ARBA00022692"/>
    </source>
</evidence>
<dbReference type="GO" id="GO:0098552">
    <property type="term" value="C:side of membrane"/>
    <property type="evidence" value="ECO:0007669"/>
    <property type="project" value="UniProtKB-ARBA"/>
</dbReference>
<feature type="region of interest" description="Disordered" evidence="6">
    <location>
        <begin position="271"/>
        <end position="310"/>
    </location>
</feature>
<dbReference type="Pfam" id="PF01145">
    <property type="entry name" value="Band_7"/>
    <property type="match status" value="1"/>
</dbReference>
<dbReference type="Proteomes" id="UP000555564">
    <property type="component" value="Unassembled WGS sequence"/>
</dbReference>
<dbReference type="GO" id="GO:0008233">
    <property type="term" value="F:peptidase activity"/>
    <property type="evidence" value="ECO:0007669"/>
    <property type="project" value="UniProtKB-KW"/>
</dbReference>
<dbReference type="PRINTS" id="PR00721">
    <property type="entry name" value="STOMATIN"/>
</dbReference>
<sequence length="310" mass="33482">MTQLIVAAFVVALSGYAAYRAIRIVPQGQAYVVERLGRYHRTLGPGVNVVVPFADGVRTVVDLREQVVSFPPRPVNTSDNLVISADLVIYYQVTDPRAVTYEIAGFLAAVEQIAVTTLREVVGGMDLDRALASRDEINARLRAALDEVTGRWGVRIDRVELKSIDPPGFVQDAVEKEMRAEREKRASILSAEGRKQSAVLTAEGERQAAVLKARGEAEAAVLRAQAEAEARAMRAKGQADAIAMVFHAIQEGDAEQRSLAYRYLQDFPEAAGTDGRTHSGTHTGTHSGTDGGADLGGRFSVRQDEGPAAR</sequence>
<dbReference type="InterPro" id="IPR050710">
    <property type="entry name" value="Band7/mec-2_domain"/>
</dbReference>
<feature type="compositionally biased region" description="Basic and acidic residues" evidence="6">
    <location>
        <begin position="301"/>
        <end position="310"/>
    </location>
</feature>
<dbReference type="InterPro" id="IPR001107">
    <property type="entry name" value="Band_7"/>
</dbReference>
<evidence type="ECO:0000256" key="2">
    <source>
        <dbReference type="ARBA" id="ARBA00008164"/>
    </source>
</evidence>
<dbReference type="InterPro" id="IPR018080">
    <property type="entry name" value="Band_7/stomatin-like_CS"/>
</dbReference>
<comment type="subcellular location">
    <subcellularLocation>
        <location evidence="1">Membrane</location>
        <topology evidence="1">Single-pass membrane protein</topology>
    </subcellularLocation>
</comment>
<evidence type="ECO:0000313" key="9">
    <source>
        <dbReference type="Proteomes" id="UP000555564"/>
    </source>
</evidence>
<keyword evidence="4" id="KW-1133">Transmembrane helix</keyword>
<dbReference type="GO" id="GO:0005886">
    <property type="term" value="C:plasma membrane"/>
    <property type="evidence" value="ECO:0007669"/>
    <property type="project" value="UniProtKB-ARBA"/>
</dbReference>
<accession>A0A7X0M4M4</accession>
<evidence type="ECO:0000256" key="4">
    <source>
        <dbReference type="ARBA" id="ARBA00022989"/>
    </source>
</evidence>